<name>A0A4D9DN19_9SAUR</name>
<gene>
    <name evidence="2" type="ORF">DR999_PMT19034</name>
</gene>
<evidence type="ECO:0000313" key="3">
    <source>
        <dbReference type="Proteomes" id="UP000297703"/>
    </source>
</evidence>
<evidence type="ECO:0000313" key="2">
    <source>
        <dbReference type="EMBL" id="TFJ98975.1"/>
    </source>
</evidence>
<comment type="caution">
    <text evidence="2">The sequence shown here is derived from an EMBL/GenBank/DDBJ whole genome shotgun (WGS) entry which is preliminary data.</text>
</comment>
<organism evidence="2 3">
    <name type="scientific">Platysternon megacephalum</name>
    <name type="common">big-headed turtle</name>
    <dbReference type="NCBI Taxonomy" id="55544"/>
    <lineage>
        <taxon>Eukaryota</taxon>
        <taxon>Metazoa</taxon>
        <taxon>Chordata</taxon>
        <taxon>Craniata</taxon>
        <taxon>Vertebrata</taxon>
        <taxon>Euteleostomi</taxon>
        <taxon>Archelosauria</taxon>
        <taxon>Testudinata</taxon>
        <taxon>Testudines</taxon>
        <taxon>Cryptodira</taxon>
        <taxon>Durocryptodira</taxon>
        <taxon>Testudinoidea</taxon>
        <taxon>Platysternidae</taxon>
        <taxon>Platysternon</taxon>
    </lineage>
</organism>
<proteinExistence type="predicted"/>
<feature type="region of interest" description="Disordered" evidence="1">
    <location>
        <begin position="1"/>
        <end position="88"/>
    </location>
</feature>
<dbReference type="STRING" id="55544.A0A4D9DN19"/>
<reference evidence="2 3" key="2">
    <citation type="submission" date="2019-04" db="EMBL/GenBank/DDBJ databases">
        <title>The genome sequence of big-headed turtle.</title>
        <authorList>
            <person name="Gong S."/>
        </authorList>
    </citation>
    <scope>NUCLEOTIDE SEQUENCE [LARGE SCALE GENOMIC DNA]</scope>
    <source>
        <strain evidence="2">DO16091913</strain>
        <tissue evidence="2">Muscle</tissue>
    </source>
</reference>
<dbReference type="EMBL" id="QXTE01000357">
    <property type="protein sequence ID" value="TFJ98975.1"/>
    <property type="molecule type" value="Genomic_DNA"/>
</dbReference>
<feature type="compositionally biased region" description="Low complexity" evidence="1">
    <location>
        <begin position="57"/>
        <end position="68"/>
    </location>
</feature>
<sequence length="88" mass="9193">MGPAEPGRARSRLSPAGRGEAMRRGERRSHGGALSKAALEEQPDGGVMEAPPGSRGDSPPAAPDSAAPGLRRSTESEVYDDGTNTFFW</sequence>
<dbReference type="Proteomes" id="UP000297703">
    <property type="component" value="Unassembled WGS sequence"/>
</dbReference>
<keyword evidence="3" id="KW-1185">Reference proteome</keyword>
<evidence type="ECO:0000256" key="1">
    <source>
        <dbReference type="SAM" id="MobiDB-lite"/>
    </source>
</evidence>
<accession>A0A4D9DN19</accession>
<dbReference type="AlphaFoldDB" id="A0A4D9DN19"/>
<reference evidence="2 3" key="1">
    <citation type="submission" date="2019-04" db="EMBL/GenBank/DDBJ databases">
        <title>Draft genome of the big-headed turtle Platysternon megacephalum.</title>
        <authorList>
            <person name="Gong S."/>
        </authorList>
    </citation>
    <scope>NUCLEOTIDE SEQUENCE [LARGE SCALE GENOMIC DNA]</scope>
    <source>
        <strain evidence="2">DO16091913</strain>
        <tissue evidence="2">Muscle</tissue>
    </source>
</reference>
<protein>
    <submittedName>
        <fullName evidence="2">Charged multivesicular body protein 2a</fullName>
    </submittedName>
</protein>